<dbReference type="Gramene" id="OMO80251">
    <property type="protein sequence ID" value="OMO80251"/>
    <property type="gene ID" value="CCACVL1_13091"/>
</dbReference>
<feature type="binding site" evidence="12">
    <location>
        <position position="333"/>
    </location>
    <ligand>
        <name>ATP</name>
        <dbReference type="ChEBI" id="CHEBI:30616"/>
    </ligand>
</feature>
<dbReference type="SUPFAM" id="SSF56112">
    <property type="entry name" value="Protein kinase-like (PK-like)"/>
    <property type="match status" value="1"/>
</dbReference>
<comment type="subcellular location">
    <subcellularLocation>
        <location evidence="1">Membrane</location>
        <topology evidence="1">Single-pass type I membrane protein</topology>
    </subcellularLocation>
</comment>
<evidence type="ECO:0000256" key="1">
    <source>
        <dbReference type="ARBA" id="ARBA00004479"/>
    </source>
</evidence>
<dbReference type="CDD" id="cd00053">
    <property type="entry name" value="EGF"/>
    <property type="match status" value="1"/>
</dbReference>
<protein>
    <recommendedName>
        <fullName evidence="16">Protein kinase domain-containing protein</fullName>
    </recommendedName>
</protein>
<dbReference type="Proteomes" id="UP000188268">
    <property type="component" value="Unassembled WGS sequence"/>
</dbReference>
<keyword evidence="5 15" id="KW-0732">Signal</keyword>
<dbReference type="OrthoDB" id="4062651at2759"/>
<evidence type="ECO:0000256" key="8">
    <source>
        <dbReference type="ARBA" id="ARBA00022840"/>
    </source>
</evidence>
<evidence type="ECO:0000256" key="4">
    <source>
        <dbReference type="ARBA" id="ARBA00022692"/>
    </source>
</evidence>
<keyword evidence="4 14" id="KW-0812">Transmembrane</keyword>
<keyword evidence="6 12" id="KW-0547">Nucleotide-binding</keyword>
<evidence type="ECO:0000256" key="5">
    <source>
        <dbReference type="ARBA" id="ARBA00022729"/>
    </source>
</evidence>
<dbReference type="InterPro" id="IPR017441">
    <property type="entry name" value="Protein_kinase_ATP_BS"/>
</dbReference>
<dbReference type="Gene3D" id="3.30.200.20">
    <property type="entry name" value="Phosphorylase Kinase, domain 1"/>
    <property type="match status" value="1"/>
</dbReference>
<dbReference type="EMBL" id="AWWV01010316">
    <property type="protein sequence ID" value="OMO80251.1"/>
    <property type="molecule type" value="Genomic_DNA"/>
</dbReference>
<dbReference type="Pfam" id="PF00069">
    <property type="entry name" value="Pkinase"/>
    <property type="match status" value="1"/>
</dbReference>
<organism evidence="17 18">
    <name type="scientific">Corchorus capsularis</name>
    <name type="common">Jute</name>
    <dbReference type="NCBI Taxonomy" id="210143"/>
    <lineage>
        <taxon>Eukaryota</taxon>
        <taxon>Viridiplantae</taxon>
        <taxon>Streptophyta</taxon>
        <taxon>Embryophyta</taxon>
        <taxon>Tracheophyta</taxon>
        <taxon>Spermatophyta</taxon>
        <taxon>Magnoliopsida</taxon>
        <taxon>eudicotyledons</taxon>
        <taxon>Gunneridae</taxon>
        <taxon>Pentapetalae</taxon>
        <taxon>rosids</taxon>
        <taxon>malvids</taxon>
        <taxon>Malvales</taxon>
        <taxon>Malvaceae</taxon>
        <taxon>Grewioideae</taxon>
        <taxon>Apeibeae</taxon>
        <taxon>Corchorus</taxon>
    </lineage>
</organism>
<keyword evidence="10 14" id="KW-0472">Membrane</keyword>
<sequence length="616" mass="68709">MKEPVLLFLAIVLLSSVTVQASNCNRSCGGGKLFPYPFGFSSGCQIPLNCSNRQSFLAGFPIISIADDRIKISIDATCDRPIQDLYHLYGANYAPTYRNTILLQNCSVATPCMIPTTTVYNLFKALSCSSNISCYSENKTNGYVDYDSVIRTNCKSFFSSISEESFNESGVLEIRVVELGYWLEGRCPGSCSENAICDEIYTRVNGRPGFRCSCKPGFVGDGYRAGDGCRRDKKSTTNVPMVTGLTIAGAALAGIGIGMLILCCKQQRKKIINKRGNQNVRAFMENYGSLAPKRYSHSDVKKMTSSFKDKLGQGGYGSVYKGKLPNGQLVAVKVLNESKGNGEEFINEVASISRTSHVNVVTLLGFCYESSKRALIYEFMPNGSLDRFIYDKKHQNTSTNLEWRTLYEITLGIARGLEYLHQGCNTRILHFDIKPHNILLDEQFRPRISDFGLAKLCQRKESIVSMLGARGTAGYMAPEVYNRSFGEVSHKSDVYSFGMMVLEMAGGRRNIDVDISHTSEIYFPHWIYKQLESGQDLKLHRVVTEDDEKLARKMILVSLWCIQIKPSDRPSMKKVVEMLEGSLESLPTPPQPYLSSPVREQLLSSPSSSYLERGRD</sequence>
<reference evidence="17 18" key="1">
    <citation type="submission" date="2013-09" db="EMBL/GenBank/DDBJ databases">
        <title>Corchorus capsularis genome sequencing.</title>
        <authorList>
            <person name="Alam M."/>
            <person name="Haque M.S."/>
            <person name="Islam M.S."/>
            <person name="Emdad E.M."/>
            <person name="Islam M.M."/>
            <person name="Ahmed B."/>
            <person name="Halim A."/>
            <person name="Hossen Q.M.M."/>
            <person name="Hossain M.Z."/>
            <person name="Ahmed R."/>
            <person name="Khan M.M."/>
            <person name="Islam R."/>
            <person name="Rashid M.M."/>
            <person name="Khan S.A."/>
            <person name="Rahman M.S."/>
            <person name="Alam M."/>
        </authorList>
    </citation>
    <scope>NUCLEOTIDE SEQUENCE [LARGE SCALE GENOMIC DNA]</scope>
    <source>
        <strain evidence="18">cv. CVL-1</strain>
        <tissue evidence="17">Whole seedling</tissue>
    </source>
</reference>
<evidence type="ECO:0000313" key="17">
    <source>
        <dbReference type="EMBL" id="OMO80251.1"/>
    </source>
</evidence>
<evidence type="ECO:0000259" key="16">
    <source>
        <dbReference type="PROSITE" id="PS50011"/>
    </source>
</evidence>
<keyword evidence="8 12" id="KW-0067">ATP-binding</keyword>
<keyword evidence="11" id="KW-0325">Glycoprotein</keyword>
<keyword evidence="3" id="KW-0808">Transferase</keyword>
<dbReference type="InterPro" id="IPR000719">
    <property type="entry name" value="Prot_kinase_dom"/>
</dbReference>
<keyword evidence="18" id="KW-1185">Reference proteome</keyword>
<feature type="domain" description="Protein kinase" evidence="16">
    <location>
        <begin position="305"/>
        <end position="594"/>
    </location>
</feature>
<evidence type="ECO:0000256" key="10">
    <source>
        <dbReference type="ARBA" id="ARBA00023136"/>
    </source>
</evidence>
<evidence type="ECO:0000256" key="2">
    <source>
        <dbReference type="ARBA" id="ARBA00022527"/>
    </source>
</evidence>
<feature type="chain" id="PRO_5012887429" description="Protein kinase domain-containing protein" evidence="15">
    <location>
        <begin position="22"/>
        <end position="616"/>
    </location>
</feature>
<dbReference type="InterPro" id="IPR045874">
    <property type="entry name" value="LRK10/LRL21-25-like"/>
</dbReference>
<evidence type="ECO:0000256" key="6">
    <source>
        <dbReference type="ARBA" id="ARBA00022741"/>
    </source>
</evidence>
<dbReference type="PANTHER" id="PTHR27009">
    <property type="entry name" value="RUST RESISTANCE KINASE LR10-RELATED"/>
    <property type="match status" value="1"/>
</dbReference>
<dbReference type="AlphaFoldDB" id="A0A1R3ICL4"/>
<dbReference type="FunFam" id="1.10.510.10:FF:000590">
    <property type="entry name" value="PR5-like receptor kinase"/>
    <property type="match status" value="1"/>
</dbReference>
<keyword evidence="2" id="KW-0723">Serine/threonine-protein kinase</keyword>
<dbReference type="PROSITE" id="PS00107">
    <property type="entry name" value="PROTEIN_KINASE_ATP"/>
    <property type="match status" value="1"/>
</dbReference>
<keyword evidence="9 14" id="KW-1133">Transmembrane helix</keyword>
<comment type="caution">
    <text evidence="17">The sequence shown here is derived from an EMBL/GenBank/DDBJ whole genome shotgun (WGS) entry which is preliminary data.</text>
</comment>
<dbReference type="OMA" id="HANCTAF"/>
<evidence type="ECO:0000256" key="12">
    <source>
        <dbReference type="PROSITE-ProRule" id="PRU10141"/>
    </source>
</evidence>
<feature type="transmembrane region" description="Helical" evidence="14">
    <location>
        <begin position="239"/>
        <end position="264"/>
    </location>
</feature>
<dbReference type="InterPro" id="IPR011009">
    <property type="entry name" value="Kinase-like_dom_sf"/>
</dbReference>
<evidence type="ECO:0000256" key="9">
    <source>
        <dbReference type="ARBA" id="ARBA00022989"/>
    </source>
</evidence>
<proteinExistence type="predicted"/>
<dbReference type="InterPro" id="IPR008271">
    <property type="entry name" value="Ser/Thr_kinase_AS"/>
</dbReference>
<evidence type="ECO:0000256" key="11">
    <source>
        <dbReference type="ARBA" id="ARBA00023180"/>
    </source>
</evidence>
<evidence type="ECO:0000256" key="7">
    <source>
        <dbReference type="ARBA" id="ARBA00022777"/>
    </source>
</evidence>
<evidence type="ECO:0000256" key="3">
    <source>
        <dbReference type="ARBA" id="ARBA00022679"/>
    </source>
</evidence>
<feature type="signal peptide" evidence="15">
    <location>
        <begin position="1"/>
        <end position="21"/>
    </location>
</feature>
<keyword evidence="7" id="KW-0418">Kinase</keyword>
<dbReference type="GO" id="GO:0004674">
    <property type="term" value="F:protein serine/threonine kinase activity"/>
    <property type="evidence" value="ECO:0007669"/>
    <property type="project" value="UniProtKB-KW"/>
</dbReference>
<dbReference type="CDD" id="cd14066">
    <property type="entry name" value="STKc_IRAK"/>
    <property type="match status" value="1"/>
</dbReference>
<evidence type="ECO:0000256" key="13">
    <source>
        <dbReference type="SAM" id="MobiDB-lite"/>
    </source>
</evidence>
<evidence type="ECO:0000256" key="14">
    <source>
        <dbReference type="SAM" id="Phobius"/>
    </source>
</evidence>
<dbReference type="PROSITE" id="PS00108">
    <property type="entry name" value="PROTEIN_KINASE_ST"/>
    <property type="match status" value="1"/>
</dbReference>
<dbReference type="PROSITE" id="PS50011">
    <property type="entry name" value="PROTEIN_KINASE_DOM"/>
    <property type="match status" value="1"/>
</dbReference>
<dbReference type="GO" id="GO:0016020">
    <property type="term" value="C:membrane"/>
    <property type="evidence" value="ECO:0007669"/>
    <property type="project" value="UniProtKB-SubCell"/>
</dbReference>
<feature type="region of interest" description="Disordered" evidence="13">
    <location>
        <begin position="583"/>
        <end position="616"/>
    </location>
</feature>
<dbReference type="Gene3D" id="1.10.510.10">
    <property type="entry name" value="Transferase(Phosphotransferase) domain 1"/>
    <property type="match status" value="1"/>
</dbReference>
<gene>
    <name evidence="17" type="ORF">CCACVL1_13091</name>
</gene>
<dbReference type="SMART" id="SM00220">
    <property type="entry name" value="S_TKc"/>
    <property type="match status" value="1"/>
</dbReference>
<evidence type="ECO:0000256" key="15">
    <source>
        <dbReference type="SAM" id="SignalP"/>
    </source>
</evidence>
<dbReference type="GO" id="GO:0005524">
    <property type="term" value="F:ATP binding"/>
    <property type="evidence" value="ECO:0007669"/>
    <property type="project" value="UniProtKB-UniRule"/>
</dbReference>
<accession>A0A1R3ICL4</accession>
<evidence type="ECO:0000313" key="18">
    <source>
        <dbReference type="Proteomes" id="UP000188268"/>
    </source>
</evidence>
<dbReference type="FunFam" id="3.30.200.20:FF:000178">
    <property type="entry name" value="serine/threonine-protein kinase PBS1-like"/>
    <property type="match status" value="1"/>
</dbReference>
<name>A0A1R3ICL4_COCAP</name>
<dbReference type="STRING" id="210143.A0A1R3ICL4"/>
<dbReference type="Gene3D" id="2.10.25.10">
    <property type="entry name" value="Laminin"/>
    <property type="match status" value="1"/>
</dbReference>